<accession>A0A642EWE4</accession>
<proteinExistence type="predicted"/>
<comment type="caution">
    <text evidence="2">The sequence shown here is derived from an EMBL/GenBank/DDBJ whole genome shotgun (WGS) entry which is preliminary data.</text>
</comment>
<name>A0A642EWE4_BACFG</name>
<evidence type="ECO:0000313" key="4">
    <source>
        <dbReference type="Proteomes" id="UP000479773"/>
    </source>
</evidence>
<gene>
    <name evidence="2" type="ORF">F3B44_26440</name>
    <name evidence="3" type="ORF">O1420_02680</name>
</gene>
<dbReference type="Proteomes" id="UP001078742">
    <property type="component" value="Unassembled WGS sequence"/>
</dbReference>
<dbReference type="AlphaFoldDB" id="A0A642EWE4"/>
<feature type="region of interest" description="Disordered" evidence="1">
    <location>
        <begin position="1"/>
        <end position="24"/>
    </location>
</feature>
<dbReference type="Proteomes" id="UP000479773">
    <property type="component" value="Unassembled WGS sequence"/>
</dbReference>
<sequence>MLPSLPSLFLPPPPPGGERATSVTSVCGLGDIGGRNTSQPFLDEDNGDASYLRHRRVLVPRGM</sequence>
<evidence type="ECO:0000313" key="3">
    <source>
        <dbReference type="EMBL" id="MCZ2570296.1"/>
    </source>
</evidence>
<dbReference type="EMBL" id="VWEQ01000230">
    <property type="protein sequence ID" value="KAA4739178.1"/>
    <property type="molecule type" value="Genomic_DNA"/>
</dbReference>
<dbReference type="EMBL" id="JAPUAV010000002">
    <property type="protein sequence ID" value="MCZ2570296.1"/>
    <property type="molecule type" value="Genomic_DNA"/>
</dbReference>
<protein>
    <submittedName>
        <fullName evidence="2">Uncharacterized protein</fullName>
    </submittedName>
</protein>
<reference evidence="3" key="2">
    <citation type="submission" date="2022-12" db="EMBL/GenBank/DDBJ databases">
        <title>Development of a Multilocus Sequence Typing Scheme for Bacteroides fragilis Based on Whole Genome Sequencing Data and Clinical Application.</title>
        <authorList>
            <person name="Nielsen F.D."/>
            <person name="Justesen U.S."/>
        </authorList>
    </citation>
    <scope>NUCLEOTIDE SEQUENCE</scope>
    <source>
        <strain evidence="3">BF_BC_VIB_DK_2012_57</strain>
    </source>
</reference>
<reference evidence="2 4" key="1">
    <citation type="journal article" date="2019" name="Nat. Med.">
        <title>A library of human gut bacterial isolates paired with longitudinal multiomics data enables mechanistic microbiome research.</title>
        <authorList>
            <person name="Poyet M."/>
            <person name="Groussin M."/>
            <person name="Gibbons S.M."/>
            <person name="Avila-Pacheco J."/>
            <person name="Jiang X."/>
            <person name="Kearney S.M."/>
            <person name="Perrotta A.R."/>
            <person name="Berdy B."/>
            <person name="Zhao S."/>
            <person name="Lieberman T.D."/>
            <person name="Swanson P.K."/>
            <person name="Smith M."/>
            <person name="Roesemann S."/>
            <person name="Alexander J.E."/>
            <person name="Rich S.A."/>
            <person name="Livny J."/>
            <person name="Vlamakis H."/>
            <person name="Clish C."/>
            <person name="Bullock K."/>
            <person name="Deik A."/>
            <person name="Scott J."/>
            <person name="Pierce K.A."/>
            <person name="Xavier R.J."/>
            <person name="Alm E.J."/>
        </authorList>
    </citation>
    <scope>NUCLEOTIDE SEQUENCE [LARGE SCALE GENOMIC DNA]</scope>
    <source>
        <strain evidence="2 4">BIOML-A106</strain>
    </source>
</reference>
<evidence type="ECO:0000256" key="1">
    <source>
        <dbReference type="SAM" id="MobiDB-lite"/>
    </source>
</evidence>
<dbReference type="RefSeq" id="WP_133123997.1">
    <property type="nucleotide sequence ID" value="NZ_BAABYZ010000001.1"/>
</dbReference>
<evidence type="ECO:0000313" key="2">
    <source>
        <dbReference type="EMBL" id="KAA4739178.1"/>
    </source>
</evidence>
<organism evidence="2 4">
    <name type="scientific">Bacteroides fragilis</name>
    <dbReference type="NCBI Taxonomy" id="817"/>
    <lineage>
        <taxon>Bacteria</taxon>
        <taxon>Pseudomonadati</taxon>
        <taxon>Bacteroidota</taxon>
        <taxon>Bacteroidia</taxon>
        <taxon>Bacteroidales</taxon>
        <taxon>Bacteroidaceae</taxon>
        <taxon>Bacteroides</taxon>
    </lineage>
</organism>